<evidence type="ECO:0000256" key="1">
    <source>
        <dbReference type="SAM" id="Phobius"/>
    </source>
</evidence>
<name>A0AAD5DYZ1_9CHLO</name>
<keyword evidence="1" id="KW-0812">Transmembrane</keyword>
<organism evidence="3 4">
    <name type="scientific">Chlorella ohadii</name>
    <dbReference type="NCBI Taxonomy" id="2649997"/>
    <lineage>
        <taxon>Eukaryota</taxon>
        <taxon>Viridiplantae</taxon>
        <taxon>Chlorophyta</taxon>
        <taxon>core chlorophytes</taxon>
        <taxon>Trebouxiophyceae</taxon>
        <taxon>Chlorellales</taxon>
        <taxon>Chlorellaceae</taxon>
        <taxon>Chlorella clade</taxon>
        <taxon>Chlorella</taxon>
    </lineage>
</organism>
<evidence type="ECO:0000256" key="2">
    <source>
        <dbReference type="SAM" id="SignalP"/>
    </source>
</evidence>
<keyword evidence="2" id="KW-0732">Signal</keyword>
<dbReference type="AlphaFoldDB" id="A0AAD5DYZ1"/>
<sequence length="253" mass="26943">MRCIRAEAVATGLLLAALLLPAATAAATGPAVESSFNITALPESCSFLRKDFGGKYFEYTIGWSSSSSFADCNVEVSRLYIDGACSTYRNNLQSQGWGCNGNPHGSVVHGSNASCEAALRNGQPDWWTAVRANAPGQIGDKAWYDGFAMCATSPIGYFYIHNSCNQTVSFTLTIRTQALDASPCPVPEPVPTPAPVQRSQPGVDLLNFTPAGYLIVIFIVGVVWGMGSTFGSRFAIAFCRARQRAAAGARRHA</sequence>
<gene>
    <name evidence="3" type="ORF">COHA_001300</name>
</gene>
<feature type="transmembrane region" description="Helical" evidence="1">
    <location>
        <begin position="211"/>
        <end position="236"/>
    </location>
</feature>
<evidence type="ECO:0000313" key="3">
    <source>
        <dbReference type="EMBL" id="KAI7845258.1"/>
    </source>
</evidence>
<comment type="caution">
    <text evidence="3">The sequence shown here is derived from an EMBL/GenBank/DDBJ whole genome shotgun (WGS) entry which is preliminary data.</text>
</comment>
<reference evidence="3" key="1">
    <citation type="submission" date="2020-11" db="EMBL/GenBank/DDBJ databases">
        <title>Chlorella ohadii genome sequencing and assembly.</title>
        <authorList>
            <person name="Murik O."/>
            <person name="Treves H."/>
            <person name="Kedem I."/>
            <person name="Shotland Y."/>
            <person name="Kaplan A."/>
        </authorList>
    </citation>
    <scope>NUCLEOTIDE SEQUENCE</scope>
    <source>
        <strain evidence="3">1</strain>
    </source>
</reference>
<dbReference type="EMBL" id="JADXDR010000020">
    <property type="protein sequence ID" value="KAI7845258.1"/>
    <property type="molecule type" value="Genomic_DNA"/>
</dbReference>
<proteinExistence type="predicted"/>
<accession>A0AAD5DYZ1</accession>
<feature type="signal peptide" evidence="2">
    <location>
        <begin position="1"/>
        <end position="25"/>
    </location>
</feature>
<evidence type="ECO:0000313" key="4">
    <source>
        <dbReference type="Proteomes" id="UP001205105"/>
    </source>
</evidence>
<feature type="chain" id="PRO_5042221942" evidence="2">
    <location>
        <begin position="26"/>
        <end position="253"/>
    </location>
</feature>
<dbReference type="Proteomes" id="UP001205105">
    <property type="component" value="Unassembled WGS sequence"/>
</dbReference>
<keyword evidence="1" id="KW-1133">Transmembrane helix</keyword>
<protein>
    <submittedName>
        <fullName evidence="3">Uncharacterized protein</fullName>
    </submittedName>
</protein>
<keyword evidence="4" id="KW-1185">Reference proteome</keyword>
<keyword evidence="1" id="KW-0472">Membrane</keyword>